<feature type="transmembrane region" description="Helical" evidence="2">
    <location>
        <begin position="151"/>
        <end position="170"/>
    </location>
</feature>
<feature type="domain" description="Acyltransferase 3" evidence="3">
    <location>
        <begin position="28"/>
        <end position="343"/>
    </location>
</feature>
<feature type="transmembrane region" description="Helical" evidence="2">
    <location>
        <begin position="292"/>
        <end position="315"/>
    </location>
</feature>
<dbReference type="PANTHER" id="PTHR23028:SF53">
    <property type="entry name" value="ACYL_TRANSF_3 DOMAIN-CONTAINING PROTEIN"/>
    <property type="match status" value="1"/>
</dbReference>
<evidence type="ECO:0000256" key="2">
    <source>
        <dbReference type="SAM" id="Phobius"/>
    </source>
</evidence>
<dbReference type="PANTHER" id="PTHR23028">
    <property type="entry name" value="ACETYLTRANSFERASE"/>
    <property type="match status" value="1"/>
</dbReference>
<gene>
    <name evidence="4" type="ORF">BU204_17620</name>
</gene>
<feature type="transmembrane region" description="Helical" evidence="2">
    <location>
        <begin position="63"/>
        <end position="84"/>
    </location>
</feature>
<dbReference type="GO" id="GO:0009103">
    <property type="term" value="P:lipopolysaccharide biosynthetic process"/>
    <property type="evidence" value="ECO:0007669"/>
    <property type="project" value="TreeGrafter"/>
</dbReference>
<feature type="transmembrane region" description="Helical" evidence="2">
    <location>
        <begin position="327"/>
        <end position="346"/>
    </location>
</feature>
<feature type="transmembrane region" description="Helical" evidence="2">
    <location>
        <begin position="264"/>
        <end position="285"/>
    </location>
</feature>
<proteinExistence type="predicted"/>
<feature type="transmembrane region" description="Helical" evidence="2">
    <location>
        <begin position="177"/>
        <end position="196"/>
    </location>
</feature>
<dbReference type="GO" id="GO:0016747">
    <property type="term" value="F:acyltransferase activity, transferring groups other than amino-acyl groups"/>
    <property type="evidence" value="ECO:0007669"/>
    <property type="project" value="InterPro"/>
</dbReference>
<organism evidence="4 5">
    <name type="scientific">Actinophytocola xanthii</name>
    <dbReference type="NCBI Taxonomy" id="1912961"/>
    <lineage>
        <taxon>Bacteria</taxon>
        <taxon>Bacillati</taxon>
        <taxon>Actinomycetota</taxon>
        <taxon>Actinomycetes</taxon>
        <taxon>Pseudonocardiales</taxon>
        <taxon>Pseudonocardiaceae</taxon>
    </lineage>
</organism>
<sequence>MGRGAAGSPLLRASEGVVVAARPRLEVLDGLRFLAALAVVAYHFTAMDRVWRRRAEEVFPDQFAFHGWLGVYLFFLISGFVICMSSWGRGVGSFLLSRAVRLYPAYWLSVLVIAVVATTWPYLRPPVEWDAALANLTMFHEPLGQPAVAEVYWTLWAELRFYLLFSLVVWRGLTYRRVVGFCLGWLGLVTVTKALVPDGALPHQVLMTDYAPLFTAGVGFYLMYRFGPTLLCWGIVAGSFLLSVPATVYRAGREAHVGEVVPGWPAVLLLGLCFLLMAAVALGWLSWVRGRWLVVLGATTYPLYLLHLDLGGLLITRLRGSVPAPLLVAAVTAGMIVLAWLVHRYVERPVAPLLRRALLSLSGRLSRRTKADRAATPAAEETPVTASAEPR</sequence>
<keyword evidence="2" id="KW-0472">Membrane</keyword>
<feature type="compositionally biased region" description="Low complexity" evidence="1">
    <location>
        <begin position="374"/>
        <end position="391"/>
    </location>
</feature>
<evidence type="ECO:0000259" key="3">
    <source>
        <dbReference type="Pfam" id="PF01757"/>
    </source>
</evidence>
<dbReference type="AlphaFoldDB" id="A0A1Q8CPA0"/>
<accession>A0A1Q8CPA0</accession>
<evidence type="ECO:0000313" key="4">
    <source>
        <dbReference type="EMBL" id="OLF16194.1"/>
    </source>
</evidence>
<dbReference type="EMBL" id="MSIE01000031">
    <property type="protein sequence ID" value="OLF16194.1"/>
    <property type="molecule type" value="Genomic_DNA"/>
</dbReference>
<dbReference type="InterPro" id="IPR002656">
    <property type="entry name" value="Acyl_transf_3_dom"/>
</dbReference>
<feature type="transmembrane region" description="Helical" evidence="2">
    <location>
        <begin position="31"/>
        <end position="51"/>
    </location>
</feature>
<feature type="transmembrane region" description="Helical" evidence="2">
    <location>
        <begin position="105"/>
        <end position="123"/>
    </location>
</feature>
<name>A0A1Q8CPA0_9PSEU</name>
<evidence type="ECO:0000256" key="1">
    <source>
        <dbReference type="SAM" id="MobiDB-lite"/>
    </source>
</evidence>
<protein>
    <recommendedName>
        <fullName evidence="3">Acyltransferase 3 domain-containing protein</fullName>
    </recommendedName>
</protein>
<dbReference type="GO" id="GO:0016020">
    <property type="term" value="C:membrane"/>
    <property type="evidence" value="ECO:0007669"/>
    <property type="project" value="TreeGrafter"/>
</dbReference>
<dbReference type="Proteomes" id="UP000185596">
    <property type="component" value="Unassembled WGS sequence"/>
</dbReference>
<feature type="region of interest" description="Disordered" evidence="1">
    <location>
        <begin position="370"/>
        <end position="391"/>
    </location>
</feature>
<comment type="caution">
    <text evidence="4">The sequence shown here is derived from an EMBL/GenBank/DDBJ whole genome shotgun (WGS) entry which is preliminary data.</text>
</comment>
<feature type="transmembrane region" description="Helical" evidence="2">
    <location>
        <begin position="202"/>
        <end position="223"/>
    </location>
</feature>
<dbReference type="STRING" id="1912961.BU204_17620"/>
<dbReference type="OrthoDB" id="3404679at2"/>
<reference evidence="4 5" key="1">
    <citation type="submission" date="2016-12" db="EMBL/GenBank/DDBJ databases">
        <title>The draft genome sequence of Actinophytocola sp. 11-183.</title>
        <authorList>
            <person name="Wang W."/>
            <person name="Yuan L."/>
        </authorList>
    </citation>
    <scope>NUCLEOTIDE SEQUENCE [LARGE SCALE GENOMIC DNA]</scope>
    <source>
        <strain evidence="4 5">11-183</strain>
    </source>
</reference>
<dbReference type="Pfam" id="PF01757">
    <property type="entry name" value="Acyl_transf_3"/>
    <property type="match status" value="1"/>
</dbReference>
<dbReference type="InterPro" id="IPR050879">
    <property type="entry name" value="Acyltransferase_3"/>
</dbReference>
<keyword evidence="5" id="KW-1185">Reference proteome</keyword>
<evidence type="ECO:0000313" key="5">
    <source>
        <dbReference type="Proteomes" id="UP000185596"/>
    </source>
</evidence>
<keyword evidence="2" id="KW-1133">Transmembrane helix</keyword>
<feature type="transmembrane region" description="Helical" evidence="2">
    <location>
        <begin position="230"/>
        <end position="252"/>
    </location>
</feature>
<keyword evidence="2" id="KW-0812">Transmembrane</keyword>